<comment type="caution">
    <text evidence="2">The sequence shown here is derived from an EMBL/GenBank/DDBJ whole genome shotgun (WGS) entry which is preliminary data.</text>
</comment>
<evidence type="ECO:0000313" key="2">
    <source>
        <dbReference type="EMBL" id="GAG54634.1"/>
    </source>
</evidence>
<dbReference type="PANTHER" id="PTHR30189">
    <property type="entry name" value="LPS-ASSEMBLY PROTEIN"/>
    <property type="match status" value="1"/>
</dbReference>
<dbReference type="InterPro" id="IPR050218">
    <property type="entry name" value="LptD"/>
</dbReference>
<dbReference type="Pfam" id="PF04453">
    <property type="entry name" value="LptD"/>
    <property type="match status" value="1"/>
</dbReference>
<accession>X0YF85</accession>
<evidence type="ECO:0000259" key="1">
    <source>
        <dbReference type="Pfam" id="PF04453"/>
    </source>
</evidence>
<dbReference type="AlphaFoldDB" id="X0YF85"/>
<dbReference type="GO" id="GO:0009279">
    <property type="term" value="C:cell outer membrane"/>
    <property type="evidence" value="ECO:0007669"/>
    <property type="project" value="TreeGrafter"/>
</dbReference>
<organism evidence="2">
    <name type="scientific">marine sediment metagenome</name>
    <dbReference type="NCBI Taxonomy" id="412755"/>
    <lineage>
        <taxon>unclassified sequences</taxon>
        <taxon>metagenomes</taxon>
        <taxon>ecological metagenomes</taxon>
    </lineage>
</organism>
<dbReference type="InterPro" id="IPR007543">
    <property type="entry name" value="LptD_C"/>
</dbReference>
<dbReference type="GO" id="GO:0061024">
    <property type="term" value="P:membrane organization"/>
    <property type="evidence" value="ECO:0007669"/>
    <property type="project" value="InterPro"/>
</dbReference>
<reference evidence="2" key="1">
    <citation type="journal article" date="2014" name="Front. Microbiol.">
        <title>High frequency of phylogenetically diverse reductive dehalogenase-homologous genes in deep subseafloor sedimentary metagenomes.</title>
        <authorList>
            <person name="Kawai M."/>
            <person name="Futagami T."/>
            <person name="Toyoda A."/>
            <person name="Takaki Y."/>
            <person name="Nishi S."/>
            <person name="Hori S."/>
            <person name="Arai W."/>
            <person name="Tsubouchi T."/>
            <person name="Morono Y."/>
            <person name="Uchiyama I."/>
            <person name="Ito T."/>
            <person name="Fujiyama A."/>
            <person name="Inagaki F."/>
            <person name="Takami H."/>
        </authorList>
    </citation>
    <scope>NUCLEOTIDE SEQUENCE</scope>
    <source>
        <strain evidence="2">Expedition CK06-06</strain>
    </source>
</reference>
<feature type="domain" description="LptD C-terminal" evidence="1">
    <location>
        <begin position="8"/>
        <end position="83"/>
    </location>
</feature>
<sequence length="160" mass="19027">MTPVYDIKESREDKEDKEPFSPIYGEIKITPLKYFYIQADAEWNCYESAWDSHNVELIMWDNRGDRLSVEHRYQRDSKESIYSYLLLNITDKISVYTDYERNLYDNQDIQTGIGVIYKAQCWGLNFFYLDDVDEETFGVSISLYGLGEIGRQLMRGKYEE</sequence>
<dbReference type="GO" id="GO:1990351">
    <property type="term" value="C:transporter complex"/>
    <property type="evidence" value="ECO:0007669"/>
    <property type="project" value="TreeGrafter"/>
</dbReference>
<dbReference type="PANTHER" id="PTHR30189:SF1">
    <property type="entry name" value="LPS-ASSEMBLY PROTEIN LPTD"/>
    <property type="match status" value="1"/>
</dbReference>
<protein>
    <recommendedName>
        <fullName evidence="1">LptD C-terminal domain-containing protein</fullName>
    </recommendedName>
</protein>
<proteinExistence type="predicted"/>
<dbReference type="EMBL" id="BART01007179">
    <property type="protein sequence ID" value="GAG54634.1"/>
    <property type="molecule type" value="Genomic_DNA"/>
</dbReference>
<name>X0YF85_9ZZZZ</name>
<gene>
    <name evidence="2" type="ORF">S01H4_16372</name>
</gene>